<keyword evidence="1" id="KW-0732">Signal</keyword>
<dbReference type="AlphaFoldDB" id="A0A1X2G6P1"/>
<dbReference type="EMBL" id="MCGT01000037">
    <property type="protein sequence ID" value="ORX46494.1"/>
    <property type="molecule type" value="Genomic_DNA"/>
</dbReference>
<organism evidence="2 3">
    <name type="scientific">Hesseltinella vesiculosa</name>
    <dbReference type="NCBI Taxonomy" id="101127"/>
    <lineage>
        <taxon>Eukaryota</taxon>
        <taxon>Fungi</taxon>
        <taxon>Fungi incertae sedis</taxon>
        <taxon>Mucoromycota</taxon>
        <taxon>Mucoromycotina</taxon>
        <taxon>Mucoromycetes</taxon>
        <taxon>Mucorales</taxon>
        <taxon>Cunninghamellaceae</taxon>
        <taxon>Hesseltinella</taxon>
    </lineage>
</organism>
<reference evidence="2 3" key="1">
    <citation type="submission" date="2016-07" db="EMBL/GenBank/DDBJ databases">
        <title>Pervasive Adenine N6-methylation of Active Genes in Fungi.</title>
        <authorList>
            <consortium name="DOE Joint Genome Institute"/>
            <person name="Mondo S.J."/>
            <person name="Dannebaum R.O."/>
            <person name="Kuo R.C."/>
            <person name="Labutti K."/>
            <person name="Haridas S."/>
            <person name="Kuo A."/>
            <person name="Salamov A."/>
            <person name="Ahrendt S.R."/>
            <person name="Lipzen A."/>
            <person name="Sullivan W."/>
            <person name="Andreopoulos W.B."/>
            <person name="Clum A."/>
            <person name="Lindquist E."/>
            <person name="Daum C."/>
            <person name="Ramamoorthy G.K."/>
            <person name="Gryganskyi A."/>
            <person name="Culley D."/>
            <person name="Magnuson J.K."/>
            <person name="James T.Y."/>
            <person name="O'Malley M.A."/>
            <person name="Stajich J.E."/>
            <person name="Spatafora J.W."/>
            <person name="Visel A."/>
            <person name="Grigoriev I.V."/>
        </authorList>
    </citation>
    <scope>NUCLEOTIDE SEQUENCE [LARGE SCALE GENOMIC DNA]</scope>
    <source>
        <strain evidence="2 3">NRRL 3301</strain>
    </source>
</reference>
<protein>
    <submittedName>
        <fullName evidence="2">Uncharacterized protein</fullName>
    </submittedName>
</protein>
<evidence type="ECO:0000256" key="1">
    <source>
        <dbReference type="SAM" id="SignalP"/>
    </source>
</evidence>
<evidence type="ECO:0000313" key="2">
    <source>
        <dbReference type="EMBL" id="ORX46494.1"/>
    </source>
</evidence>
<comment type="caution">
    <text evidence="2">The sequence shown here is derived from an EMBL/GenBank/DDBJ whole genome shotgun (WGS) entry which is preliminary data.</text>
</comment>
<name>A0A1X2G6P1_9FUNG</name>
<dbReference type="OrthoDB" id="2376661at2759"/>
<feature type="chain" id="PRO_5012710555" evidence="1">
    <location>
        <begin position="20"/>
        <end position="112"/>
    </location>
</feature>
<dbReference type="Proteomes" id="UP000242146">
    <property type="component" value="Unassembled WGS sequence"/>
</dbReference>
<proteinExistence type="predicted"/>
<evidence type="ECO:0000313" key="3">
    <source>
        <dbReference type="Proteomes" id="UP000242146"/>
    </source>
</evidence>
<gene>
    <name evidence="2" type="ORF">DM01DRAFT_1339496</name>
</gene>
<feature type="signal peptide" evidence="1">
    <location>
        <begin position="1"/>
        <end position="19"/>
    </location>
</feature>
<sequence>MMLRIVTALFALMLVLVMADTNEYGEYWLDVRDDKMPQHYEFYTKDVRKCICLRTKRSDRIDNLGGGDVKVFSSSDCTGNYASIKEGGEIKNARWVNSASFGPKGTSHLVAC</sequence>
<keyword evidence="3" id="KW-1185">Reference proteome</keyword>
<accession>A0A1X2G6P1</accession>